<accession>A0ABT9PTD0</accession>
<dbReference type="Proteomes" id="UP001241472">
    <property type="component" value="Unassembled WGS sequence"/>
</dbReference>
<name>A0ABT9PTD0_9HYPH</name>
<protein>
    <submittedName>
        <fullName evidence="1">Uncharacterized protein</fullName>
    </submittedName>
</protein>
<comment type="caution">
    <text evidence="1">The sequence shown here is derived from an EMBL/GenBank/DDBJ whole genome shotgun (WGS) entry which is preliminary data.</text>
</comment>
<dbReference type="RefSeq" id="WP_306834744.1">
    <property type="nucleotide sequence ID" value="NZ_JAUSRF010000007.1"/>
</dbReference>
<sequence length="60" mass="6843">MSKKRETTEMTVTDPKTGKVLVVRGAGSMKDHPFKLDPRIDLTKPIYEQVLALEDADRER</sequence>
<gene>
    <name evidence="1" type="ORF">J2T09_002489</name>
</gene>
<evidence type="ECO:0000313" key="2">
    <source>
        <dbReference type="Proteomes" id="UP001241472"/>
    </source>
</evidence>
<dbReference type="EMBL" id="JAUSRF010000007">
    <property type="protein sequence ID" value="MDP9837732.1"/>
    <property type="molecule type" value="Genomic_DNA"/>
</dbReference>
<evidence type="ECO:0000313" key="1">
    <source>
        <dbReference type="EMBL" id="MDP9837732.1"/>
    </source>
</evidence>
<keyword evidence="2" id="KW-1185">Reference proteome</keyword>
<reference evidence="1 2" key="1">
    <citation type="submission" date="2023-07" db="EMBL/GenBank/DDBJ databases">
        <title>Sorghum-associated microbial communities from plants grown in Nebraska, USA.</title>
        <authorList>
            <person name="Schachtman D."/>
        </authorList>
    </citation>
    <scope>NUCLEOTIDE SEQUENCE [LARGE SCALE GENOMIC DNA]</scope>
    <source>
        <strain evidence="1 2">DS1307</strain>
    </source>
</reference>
<proteinExistence type="predicted"/>
<organism evidence="1 2">
    <name type="scientific">Neorhizobium huautlense</name>
    <dbReference type="NCBI Taxonomy" id="67774"/>
    <lineage>
        <taxon>Bacteria</taxon>
        <taxon>Pseudomonadati</taxon>
        <taxon>Pseudomonadota</taxon>
        <taxon>Alphaproteobacteria</taxon>
        <taxon>Hyphomicrobiales</taxon>
        <taxon>Rhizobiaceae</taxon>
        <taxon>Rhizobium/Agrobacterium group</taxon>
        <taxon>Neorhizobium</taxon>
    </lineage>
</organism>